<keyword evidence="4" id="KW-1185">Reference proteome</keyword>
<dbReference type="PANTHER" id="PTHR37534">
    <property type="entry name" value="TRANSCRIPTIONAL ACTIVATOR PROTEIN UGA3"/>
    <property type="match status" value="1"/>
</dbReference>
<dbReference type="GO" id="GO:0000976">
    <property type="term" value="F:transcription cis-regulatory region binding"/>
    <property type="evidence" value="ECO:0007669"/>
    <property type="project" value="TreeGrafter"/>
</dbReference>
<dbReference type="Pfam" id="PF11951">
    <property type="entry name" value="Fungal_trans_2"/>
    <property type="match status" value="1"/>
</dbReference>
<proteinExistence type="predicted"/>
<dbReference type="GO" id="GO:0005634">
    <property type="term" value="C:nucleus"/>
    <property type="evidence" value="ECO:0007669"/>
    <property type="project" value="UniProtKB-SubCell"/>
</dbReference>
<dbReference type="GeneID" id="63782655"/>
<gene>
    <name evidence="3" type="ORF">BCR37DRAFT_129906</name>
</gene>
<evidence type="ECO:0000256" key="1">
    <source>
        <dbReference type="ARBA" id="ARBA00004123"/>
    </source>
</evidence>
<keyword evidence="2" id="KW-0539">Nucleus</keyword>
<dbReference type="OMA" id="DMACSFC"/>
<dbReference type="InterPro" id="IPR021858">
    <property type="entry name" value="Fun_TF"/>
</dbReference>
<comment type="caution">
    <text evidence="3">The sequence shown here is derived from an EMBL/GenBank/DDBJ whole genome shotgun (WGS) entry which is preliminary data.</text>
</comment>
<dbReference type="Proteomes" id="UP000193685">
    <property type="component" value="Unassembled WGS sequence"/>
</dbReference>
<organism evidence="3 4">
    <name type="scientific">Protomyces lactucae-debilis</name>
    <dbReference type="NCBI Taxonomy" id="2754530"/>
    <lineage>
        <taxon>Eukaryota</taxon>
        <taxon>Fungi</taxon>
        <taxon>Dikarya</taxon>
        <taxon>Ascomycota</taxon>
        <taxon>Taphrinomycotina</taxon>
        <taxon>Taphrinomycetes</taxon>
        <taxon>Taphrinales</taxon>
        <taxon>Protomycetaceae</taxon>
        <taxon>Protomyces</taxon>
    </lineage>
</organism>
<dbReference type="GO" id="GO:0003700">
    <property type="term" value="F:DNA-binding transcription factor activity"/>
    <property type="evidence" value="ECO:0007669"/>
    <property type="project" value="TreeGrafter"/>
</dbReference>
<dbReference type="PANTHER" id="PTHR37534:SF11">
    <property type="entry name" value="ZN(II)2CYS6 TRANSCRIPTION FACTOR (EUROFUNG)"/>
    <property type="match status" value="1"/>
</dbReference>
<sequence length="422" mass="47395">MKSGKPICNNCFKRGTDSECSYKAIRRSGPFTPGDARHVDDAGPIGSPGQLLSYYFAHVADVFSIFHGKDNPFAMKLRELVQDSPPLTFVIQCMSAFIMSAKDPSLHDMLAKGLALQQQSFLALQDALGQEDHAQSDATFASVILLGLSESWEVQRKNSSGLHHLFAAKQLLIERYAQIDKMPPPATYLTSMLLYWDTLVCVHNDTRYDSRYLAALQQAYSQAHLQPLDSIIGINYTLFLIIQDVLQLTRQTDVSIEQIHQQCRALAGWEQTLSPQQLSQVEGKLGPTCKLEHVLLCGEVWRQATLVLIHRHWAPMLGTTDEALTEMASAGLQLLRSIPDASSVCVRDMFPLAVLAPDIKDYTDRAFITSRYQALYEAIKIAYIKDISDYLTELWQSIDTRAHRSKEWLQLMADRSFTPLLG</sequence>
<evidence type="ECO:0000313" key="4">
    <source>
        <dbReference type="Proteomes" id="UP000193685"/>
    </source>
</evidence>
<dbReference type="RefSeq" id="XP_040727753.1">
    <property type="nucleotide sequence ID" value="XM_040866056.1"/>
</dbReference>
<name>A0A1Y2FTJ1_PROLT</name>
<dbReference type="AlphaFoldDB" id="A0A1Y2FTJ1"/>
<comment type="subcellular location">
    <subcellularLocation>
        <location evidence="1">Nucleus</location>
    </subcellularLocation>
</comment>
<dbReference type="OrthoDB" id="3886144at2759"/>
<reference evidence="3 4" key="1">
    <citation type="submission" date="2016-07" db="EMBL/GenBank/DDBJ databases">
        <title>Pervasive Adenine N6-methylation of Active Genes in Fungi.</title>
        <authorList>
            <consortium name="DOE Joint Genome Institute"/>
            <person name="Mondo S.J."/>
            <person name="Dannebaum R.O."/>
            <person name="Kuo R.C."/>
            <person name="Labutti K."/>
            <person name="Haridas S."/>
            <person name="Kuo A."/>
            <person name="Salamov A."/>
            <person name="Ahrendt S.R."/>
            <person name="Lipzen A."/>
            <person name="Sullivan W."/>
            <person name="Andreopoulos W.B."/>
            <person name="Clum A."/>
            <person name="Lindquist E."/>
            <person name="Daum C."/>
            <person name="Ramamoorthy G.K."/>
            <person name="Gryganskyi A."/>
            <person name="Culley D."/>
            <person name="Magnuson J.K."/>
            <person name="James T.Y."/>
            <person name="O'Malley M.A."/>
            <person name="Stajich J.E."/>
            <person name="Spatafora J.W."/>
            <person name="Visel A."/>
            <person name="Grigoriev I.V."/>
        </authorList>
    </citation>
    <scope>NUCLEOTIDE SEQUENCE [LARGE SCALE GENOMIC DNA]</scope>
    <source>
        <strain evidence="3 4">12-1054</strain>
    </source>
</reference>
<dbReference type="STRING" id="56484.A0A1Y2FTJ1"/>
<protein>
    <submittedName>
        <fullName evidence="3">Fungal-specific transcription factor domain-domain-containing protein</fullName>
    </submittedName>
</protein>
<evidence type="ECO:0000313" key="3">
    <source>
        <dbReference type="EMBL" id="ORY86897.1"/>
    </source>
</evidence>
<evidence type="ECO:0000256" key="2">
    <source>
        <dbReference type="ARBA" id="ARBA00023242"/>
    </source>
</evidence>
<accession>A0A1Y2FTJ1</accession>
<dbReference type="EMBL" id="MCFI01000002">
    <property type="protein sequence ID" value="ORY86897.1"/>
    <property type="molecule type" value="Genomic_DNA"/>
</dbReference>
<dbReference type="GO" id="GO:0045944">
    <property type="term" value="P:positive regulation of transcription by RNA polymerase II"/>
    <property type="evidence" value="ECO:0007669"/>
    <property type="project" value="TreeGrafter"/>
</dbReference>